<gene>
    <name evidence="5" type="primary">LOC113701429</name>
</gene>
<dbReference type="RefSeq" id="XP_027077883.1">
    <property type="nucleotide sequence ID" value="XM_027222082.2"/>
</dbReference>
<evidence type="ECO:0000259" key="3">
    <source>
        <dbReference type="Pfam" id="PF07734"/>
    </source>
</evidence>
<feature type="domain" description="F-box" evidence="2">
    <location>
        <begin position="37"/>
        <end position="74"/>
    </location>
</feature>
<sequence length="420" mass="48314">MPPKRKGQRNNTRKPSKPDAPLPTNNVVVSGAMSDCKLPEDLMLSILTLLPVKSVQRYKCVCKPWLKLFSTTEFIKMHREQTAKNPQNHSLIIHSIDEDYYHNMSLLNVNSTAEEPTNLVNPFPVIFKEMDLVGCVNGLVCLSCPPFAQMIVLWNPVLSIWKAIRLPNRGIDESIDRISLGFGYDESKDDYKIVRITIFKPDGNSPKNFLRAFAEVYSANLDSWKRVRLSFQFSITPTRNNVIVKGRPYWTAIIYDPVKMFREVMLWYDVENEVFRHVPVPDYNMHCTKGGRFVEWKSSLAILVYSPTRERDDFVDVVVYDEGKGHWETKSCHGPIGLKMERHMQCSKDGVILAETPEGTLFLYDPVTNAIKEFRIAEAMKTSYEAFSYTESLVSLKGMEKVEEQDKDKFCIKMEDLVID</sequence>
<dbReference type="PANTHER" id="PTHR31672">
    <property type="entry name" value="BNACNNG10540D PROTEIN"/>
    <property type="match status" value="1"/>
</dbReference>
<reference evidence="4" key="1">
    <citation type="journal article" date="2025" name="Foods">
        <title>Unveiling the Microbial Signatures of Arabica Coffee Cherries: Insights into Ripeness Specific Diversity, Functional Traits, and Implications for Quality and Safety.</title>
        <authorList>
            <consortium name="RefSeq"/>
            <person name="Tenea G.N."/>
            <person name="Cifuentes V."/>
            <person name="Reyes P."/>
            <person name="Cevallos-Vallejos M."/>
        </authorList>
    </citation>
    <scope>NUCLEOTIDE SEQUENCE [LARGE SCALE GENOMIC DNA]</scope>
</reference>
<proteinExistence type="predicted"/>
<dbReference type="InterPro" id="IPR006527">
    <property type="entry name" value="F-box-assoc_dom_typ1"/>
</dbReference>
<dbReference type="Gene3D" id="1.20.1280.50">
    <property type="match status" value="1"/>
</dbReference>
<evidence type="ECO:0000259" key="2">
    <source>
        <dbReference type="Pfam" id="PF00646"/>
    </source>
</evidence>
<dbReference type="PANTHER" id="PTHR31672:SF13">
    <property type="entry name" value="F-BOX PROTEIN CPR30-LIKE"/>
    <property type="match status" value="1"/>
</dbReference>
<dbReference type="Pfam" id="PF00646">
    <property type="entry name" value="F-box"/>
    <property type="match status" value="1"/>
</dbReference>
<dbReference type="Pfam" id="PF07734">
    <property type="entry name" value="FBA_1"/>
    <property type="match status" value="1"/>
</dbReference>
<organism evidence="4 5">
    <name type="scientific">Coffea arabica</name>
    <name type="common">Arabian coffee</name>
    <dbReference type="NCBI Taxonomy" id="13443"/>
    <lineage>
        <taxon>Eukaryota</taxon>
        <taxon>Viridiplantae</taxon>
        <taxon>Streptophyta</taxon>
        <taxon>Embryophyta</taxon>
        <taxon>Tracheophyta</taxon>
        <taxon>Spermatophyta</taxon>
        <taxon>Magnoliopsida</taxon>
        <taxon>eudicotyledons</taxon>
        <taxon>Gunneridae</taxon>
        <taxon>Pentapetalae</taxon>
        <taxon>asterids</taxon>
        <taxon>lamiids</taxon>
        <taxon>Gentianales</taxon>
        <taxon>Rubiaceae</taxon>
        <taxon>Ixoroideae</taxon>
        <taxon>Gardenieae complex</taxon>
        <taxon>Bertiereae - Coffeeae clade</taxon>
        <taxon>Coffeeae</taxon>
        <taxon>Coffea</taxon>
    </lineage>
</organism>
<feature type="compositionally biased region" description="Basic residues" evidence="1">
    <location>
        <begin position="1"/>
        <end position="15"/>
    </location>
</feature>
<dbReference type="Proteomes" id="UP001652660">
    <property type="component" value="Chromosome 7e"/>
</dbReference>
<evidence type="ECO:0000313" key="4">
    <source>
        <dbReference type="Proteomes" id="UP001652660"/>
    </source>
</evidence>
<dbReference type="InterPro" id="IPR001810">
    <property type="entry name" value="F-box_dom"/>
</dbReference>
<name>A0A6P6THB7_COFAR</name>
<dbReference type="InterPro" id="IPR036047">
    <property type="entry name" value="F-box-like_dom_sf"/>
</dbReference>
<dbReference type="NCBIfam" id="TIGR01640">
    <property type="entry name" value="F_box_assoc_1"/>
    <property type="match status" value="1"/>
</dbReference>
<protein>
    <submittedName>
        <fullName evidence="5">F-box/kelch-repeat protein At3g06240-like</fullName>
    </submittedName>
</protein>
<feature type="domain" description="F-box associated beta-propeller type 1" evidence="3">
    <location>
        <begin position="130"/>
        <end position="285"/>
    </location>
</feature>
<feature type="region of interest" description="Disordered" evidence="1">
    <location>
        <begin position="1"/>
        <end position="25"/>
    </location>
</feature>
<dbReference type="SUPFAM" id="SSF81383">
    <property type="entry name" value="F-box domain"/>
    <property type="match status" value="1"/>
</dbReference>
<dbReference type="AlphaFoldDB" id="A0A6P6THB7"/>
<dbReference type="OrthoDB" id="1867629at2759"/>
<keyword evidence="4" id="KW-1185">Reference proteome</keyword>
<dbReference type="InterPro" id="IPR017451">
    <property type="entry name" value="F-box-assoc_interact_dom"/>
</dbReference>
<dbReference type="GeneID" id="113701429"/>
<accession>A0A6P6THB7</accession>
<dbReference type="InterPro" id="IPR050796">
    <property type="entry name" value="SCF_F-box_component"/>
</dbReference>
<evidence type="ECO:0000256" key="1">
    <source>
        <dbReference type="SAM" id="MobiDB-lite"/>
    </source>
</evidence>
<reference evidence="5" key="2">
    <citation type="submission" date="2025-08" db="UniProtKB">
        <authorList>
            <consortium name="RefSeq"/>
        </authorList>
    </citation>
    <scope>IDENTIFICATION</scope>
    <source>
        <tissue evidence="5">Leaves</tissue>
    </source>
</reference>
<evidence type="ECO:0000313" key="5">
    <source>
        <dbReference type="RefSeq" id="XP_027077883.1"/>
    </source>
</evidence>